<gene>
    <name evidence="1" type="ORF">WKW82_38415</name>
</gene>
<organism evidence="1 2">
    <name type="scientific">Variovorax rhizosphaerae</name>
    <dbReference type="NCBI Taxonomy" id="1836200"/>
    <lineage>
        <taxon>Bacteria</taxon>
        <taxon>Pseudomonadati</taxon>
        <taxon>Pseudomonadota</taxon>
        <taxon>Betaproteobacteria</taxon>
        <taxon>Burkholderiales</taxon>
        <taxon>Comamonadaceae</taxon>
        <taxon>Variovorax</taxon>
    </lineage>
</organism>
<dbReference type="RefSeq" id="WP_340348488.1">
    <property type="nucleotide sequence ID" value="NZ_JBBKZT010000048.1"/>
</dbReference>
<dbReference type="EMBL" id="JBBKZT010000048">
    <property type="protein sequence ID" value="MEJ8852543.1"/>
    <property type="molecule type" value="Genomic_DNA"/>
</dbReference>
<evidence type="ECO:0000313" key="1">
    <source>
        <dbReference type="EMBL" id="MEJ8852543.1"/>
    </source>
</evidence>
<accession>A0ABU8WYC6</accession>
<protein>
    <submittedName>
        <fullName evidence="1">Uncharacterized protein</fullName>
    </submittedName>
</protein>
<comment type="caution">
    <text evidence="1">The sequence shown here is derived from an EMBL/GenBank/DDBJ whole genome shotgun (WGS) entry which is preliminary data.</text>
</comment>
<name>A0ABU8WYC6_9BURK</name>
<proteinExistence type="predicted"/>
<evidence type="ECO:0000313" key="2">
    <source>
        <dbReference type="Proteomes" id="UP001385892"/>
    </source>
</evidence>
<sequence length="97" mass="10102">MLIPFGALAIARLLDVGGVHFGALNPSGRIRSGGPIVQAYEPIGGAAPNRPSRRKATGELARRLAQVAELFRMTSLAAPALETKIAPTNRSALTAIT</sequence>
<keyword evidence="2" id="KW-1185">Reference proteome</keyword>
<dbReference type="Proteomes" id="UP001385892">
    <property type="component" value="Unassembled WGS sequence"/>
</dbReference>
<reference evidence="1 2" key="1">
    <citation type="submission" date="2024-03" db="EMBL/GenBank/DDBJ databases">
        <title>Novel species of the genus Variovorax.</title>
        <authorList>
            <person name="Liu Q."/>
            <person name="Xin Y.-H."/>
        </authorList>
    </citation>
    <scope>NUCLEOTIDE SEQUENCE [LARGE SCALE GENOMIC DNA]</scope>
    <source>
        <strain evidence="1 2">KACC 18900</strain>
    </source>
</reference>